<dbReference type="Pfam" id="PF25839">
    <property type="entry name" value="Apionate_lact_C"/>
    <property type="match status" value="1"/>
</dbReference>
<evidence type="ECO:0000313" key="5">
    <source>
        <dbReference type="Proteomes" id="UP000178606"/>
    </source>
</evidence>
<protein>
    <submittedName>
        <fullName evidence="4">Uncharacterized protein</fullName>
    </submittedName>
</protein>
<dbReference type="Proteomes" id="UP000178606">
    <property type="component" value="Unassembled WGS sequence"/>
</dbReference>
<comment type="caution">
    <text evidence="4">The sequence shown here is derived from an EMBL/GenBank/DDBJ whole genome shotgun (WGS) entry which is preliminary data.</text>
</comment>
<feature type="domain" description="D-apionate lactonase N-terminal" evidence="1">
    <location>
        <begin position="3"/>
        <end position="227"/>
    </location>
</feature>
<dbReference type="AlphaFoldDB" id="A0A1F6D4E9"/>
<organism evidence="4 5">
    <name type="scientific">Handelsmanbacteria sp. (strain RIFCSPLOWO2_12_FULL_64_10)</name>
    <dbReference type="NCBI Taxonomy" id="1817868"/>
    <lineage>
        <taxon>Bacteria</taxon>
        <taxon>Candidatus Handelsmaniibacteriota</taxon>
    </lineage>
</organism>
<dbReference type="InterPro" id="IPR058787">
    <property type="entry name" value="ApnL_M"/>
</dbReference>
<accession>A0A1F6D4E9</accession>
<proteinExistence type="predicted"/>
<sequence>MLYHGKDEPLPEQTPLRAGPLSLVFEAGDLRTIRLGSREVLRRVYVAVRDRNWATMPSVLSNLQIESSRDSFRITYDVEHRQGEIDFFWRGAITGDARGTITFSMDGQARSTFLRNRIGFCVLHPIRECAGHPCRVEKVDGGVEQGTFPKHISPHQPFMDMRTISHEVVPGIHAEVRFSGEVFEMEDQRNWTDGSYKTYCTPLRLSYPVEVKAGTKISQSITLTCKGGFETRPYPHDAGITFSVGGSASLPLPRIGLCVAHHGQPLSQREIRRLQALRLSHLRVDLNLTRPGYEAALRRAAHEAKALNAALEVALTLSDAASEELKALVAAIERIRPTVCAYLVFHVSEPSTPEKWVRLARARLSACDPTAKIGAGSNAFFTQLNRGRPPLNALDLACYPVNPQCHAFDNASLVENIEAQASTVESARQFIAHTPITVTPITLKMRFNPDATGPVPAPSPGEMPAPVDARQMSLFGAGWTVGSIKYLSESGASSLTYYETTGWRGVMETEQGSPLPERFRSLPGSAFPMYHIFADVGEFAGGEVIPTQSSETLKVDGLAVRRDGRTRVLLANLSPEPQQVTLQNLSGSVRVRRIDETNAQEAMVAPEAFRAEAGEVLQTTEGRLEIRLLPYAVVRVDSV</sequence>
<dbReference type="Pfam" id="PF25837">
    <property type="entry name" value="Apionate_lact_N"/>
    <property type="match status" value="1"/>
</dbReference>
<dbReference type="InterPro" id="IPR058788">
    <property type="entry name" value="ApnL_N"/>
</dbReference>
<evidence type="ECO:0000313" key="4">
    <source>
        <dbReference type="EMBL" id="OGG56309.1"/>
    </source>
</evidence>
<reference evidence="4 5" key="1">
    <citation type="journal article" date="2016" name="Nat. Commun.">
        <title>Thousands of microbial genomes shed light on interconnected biogeochemical processes in an aquifer system.</title>
        <authorList>
            <person name="Anantharaman K."/>
            <person name="Brown C.T."/>
            <person name="Hug L.A."/>
            <person name="Sharon I."/>
            <person name="Castelle C.J."/>
            <person name="Probst A.J."/>
            <person name="Thomas B.C."/>
            <person name="Singh A."/>
            <person name="Wilkins M.J."/>
            <person name="Karaoz U."/>
            <person name="Brodie E.L."/>
            <person name="Williams K.H."/>
            <person name="Hubbard S.S."/>
            <person name="Banfield J.F."/>
        </authorList>
    </citation>
    <scope>NUCLEOTIDE SEQUENCE [LARGE SCALE GENOMIC DNA]</scope>
    <source>
        <strain evidence="5">RIFCSPLOWO2_12_FULL_64_10</strain>
    </source>
</reference>
<evidence type="ECO:0000259" key="3">
    <source>
        <dbReference type="Pfam" id="PF25839"/>
    </source>
</evidence>
<dbReference type="InterPro" id="IPR058789">
    <property type="entry name" value="ApnL_C"/>
</dbReference>
<feature type="domain" description="D-apionate lactonase TIM barrel" evidence="2">
    <location>
        <begin position="255"/>
        <end position="541"/>
    </location>
</feature>
<evidence type="ECO:0000259" key="2">
    <source>
        <dbReference type="Pfam" id="PF25838"/>
    </source>
</evidence>
<name>A0A1F6D4E9_HANXR</name>
<evidence type="ECO:0000259" key="1">
    <source>
        <dbReference type="Pfam" id="PF25837"/>
    </source>
</evidence>
<dbReference type="EMBL" id="MFKF01000036">
    <property type="protein sequence ID" value="OGG56309.1"/>
    <property type="molecule type" value="Genomic_DNA"/>
</dbReference>
<feature type="domain" description="D-apionate lactonase C-terminal" evidence="3">
    <location>
        <begin position="554"/>
        <end position="636"/>
    </location>
</feature>
<gene>
    <name evidence="4" type="ORF">A3F84_11140</name>
</gene>
<dbReference type="Pfam" id="PF25838">
    <property type="entry name" value="Apionate_lact_M"/>
    <property type="match status" value="1"/>
</dbReference>